<dbReference type="Proteomes" id="UP000230233">
    <property type="component" value="Unassembled WGS sequence"/>
</dbReference>
<dbReference type="InterPro" id="IPR040161">
    <property type="entry name" value="FB224"/>
</dbReference>
<dbReference type="Pfam" id="PF17906">
    <property type="entry name" value="HTH_48"/>
    <property type="match status" value="1"/>
</dbReference>
<reference evidence="3" key="1">
    <citation type="submission" date="2017-10" db="EMBL/GenBank/DDBJ databases">
        <title>Rapid genome shrinkage in a self-fertile nematode reveals novel sperm competition proteins.</title>
        <authorList>
            <person name="Yin D."/>
            <person name="Schwarz E.M."/>
            <person name="Thomas C.G."/>
            <person name="Felde R.L."/>
            <person name="Korf I.F."/>
            <person name="Cutter A.D."/>
            <person name="Schartner C.M."/>
            <person name="Ralston E.J."/>
            <person name="Meyer B.J."/>
            <person name="Haag E.S."/>
        </authorList>
    </citation>
    <scope>NUCLEOTIDE SEQUENCE [LARGE SCALE GENOMIC DNA]</scope>
    <source>
        <strain evidence="3">JU1422</strain>
    </source>
</reference>
<name>A0A2G5SIG9_9PELO</name>
<feature type="domain" description="Mos1 transposase HTH" evidence="1">
    <location>
        <begin position="103"/>
        <end position="148"/>
    </location>
</feature>
<organism evidence="2 3">
    <name type="scientific">Caenorhabditis nigoni</name>
    <dbReference type="NCBI Taxonomy" id="1611254"/>
    <lineage>
        <taxon>Eukaryota</taxon>
        <taxon>Metazoa</taxon>
        <taxon>Ecdysozoa</taxon>
        <taxon>Nematoda</taxon>
        <taxon>Chromadorea</taxon>
        <taxon>Rhabditida</taxon>
        <taxon>Rhabditina</taxon>
        <taxon>Rhabditomorpha</taxon>
        <taxon>Rhabditoidea</taxon>
        <taxon>Rhabditidae</taxon>
        <taxon>Peloderinae</taxon>
        <taxon>Caenorhabditis</taxon>
    </lineage>
</organism>
<accession>A0A2G5SIG9</accession>
<evidence type="ECO:0000313" key="3">
    <source>
        <dbReference type="Proteomes" id="UP000230233"/>
    </source>
</evidence>
<dbReference type="AlphaFoldDB" id="A0A2G5SIG9"/>
<dbReference type="GO" id="GO:0045087">
    <property type="term" value="P:innate immune response"/>
    <property type="evidence" value="ECO:0007669"/>
    <property type="project" value="TreeGrafter"/>
</dbReference>
<gene>
    <name evidence="2" type="ORF">B9Z55_026906</name>
</gene>
<dbReference type="EMBL" id="PDUG01000007">
    <property type="protein sequence ID" value="PIC14681.1"/>
    <property type="molecule type" value="Genomic_DNA"/>
</dbReference>
<keyword evidence="3" id="KW-1185">Reference proteome</keyword>
<dbReference type="InterPro" id="IPR041426">
    <property type="entry name" value="Mos1_HTH"/>
</dbReference>
<comment type="caution">
    <text evidence="2">The sequence shown here is derived from an EMBL/GenBank/DDBJ whole genome shotgun (WGS) entry which is preliminary data.</text>
</comment>
<evidence type="ECO:0000259" key="1">
    <source>
        <dbReference type="Pfam" id="PF17906"/>
    </source>
</evidence>
<protein>
    <recommendedName>
        <fullName evidence="1">Mos1 transposase HTH domain-containing protein</fullName>
    </recommendedName>
</protein>
<dbReference type="PANTHER" id="PTHR23015">
    <property type="entry name" value="UNCHARACTERIZED C.ELEGANS PROTEIN"/>
    <property type="match status" value="1"/>
</dbReference>
<sequence>MERAFREWAVVTLNQQRPYKPPSHWHLLATSTPFPPSWEGTHLSSLFYFTASCHVIFLLGHSFVYSVCLPTPYSHQFSNPSLRIAETMDESSEVIKNSDRATKTVILYEALKKNPIFSSYRNFCKLVGEDAMEYKDFEFWYYRFYHGKMDFDYDRSMDPVPKTIMDMPISLMYKITEELDTVERSYLRTMNKPLKYTADSHPLLFDNIEIAVSNHNLEWTLNYKYFCCAKKDNGCTLQTPTKKIEIDDSFMKKGLEFLARILKRPDIQVNHLYLSVSDQTQALDELFSAPFHAKSVKLNAFETNQTFPFVLAMNPGELESIHLDSCCTADRDQILRFFEKDLARFSHLKSFKCQLNSFEPVDFQRVRDIISTFKELESCQLRYRGDFNTFPIHTVAEALGAEIPFGPLDTIKHRFPIPETNEQLEFRIENAEYSCFIHVRKLR</sequence>
<proteinExistence type="predicted"/>
<dbReference type="PANTHER" id="PTHR23015:SF4">
    <property type="entry name" value="DUF38 DOMAIN-CONTAINING PROTEIN-RELATED"/>
    <property type="match status" value="1"/>
</dbReference>
<evidence type="ECO:0000313" key="2">
    <source>
        <dbReference type="EMBL" id="PIC14681.1"/>
    </source>
</evidence>